<dbReference type="PANTHER" id="PTHR12151:SF25">
    <property type="entry name" value="LINALOOL DEHYDRATASE_ISOMERASE DOMAIN-CONTAINING PROTEIN"/>
    <property type="match status" value="1"/>
</dbReference>
<evidence type="ECO:0000256" key="1">
    <source>
        <dbReference type="ARBA" id="ARBA00010996"/>
    </source>
</evidence>
<keyword evidence="6" id="KW-1185">Reference proteome</keyword>
<dbReference type="Proteomes" id="UP001216907">
    <property type="component" value="Unassembled WGS sequence"/>
</dbReference>
<gene>
    <name evidence="5" type="ORF">PZE19_08495</name>
</gene>
<keyword evidence="3" id="KW-0732">Signal</keyword>
<evidence type="ECO:0000313" key="6">
    <source>
        <dbReference type="Proteomes" id="UP001216907"/>
    </source>
</evidence>
<keyword evidence="2" id="KW-0186">Copper</keyword>
<proteinExistence type="inferred from homology"/>
<evidence type="ECO:0000259" key="4">
    <source>
        <dbReference type="PROSITE" id="PS51352"/>
    </source>
</evidence>
<accession>A0ABT6F886</accession>
<dbReference type="PANTHER" id="PTHR12151">
    <property type="entry name" value="ELECTRON TRANSPORT PROTIN SCO1/SENC FAMILY MEMBER"/>
    <property type="match status" value="1"/>
</dbReference>
<dbReference type="Pfam" id="PF02630">
    <property type="entry name" value="SCO1-SenC"/>
    <property type="match status" value="1"/>
</dbReference>
<name>A0ABT6F886_9BACT</name>
<dbReference type="Gene3D" id="3.40.30.10">
    <property type="entry name" value="Glutaredoxin"/>
    <property type="match status" value="1"/>
</dbReference>
<dbReference type="InterPro" id="IPR021647">
    <property type="entry name" value="CusF_Ec"/>
</dbReference>
<dbReference type="EMBL" id="JARRAG010000001">
    <property type="protein sequence ID" value="MDG3003807.1"/>
    <property type="molecule type" value="Genomic_DNA"/>
</dbReference>
<dbReference type="InterPro" id="IPR036249">
    <property type="entry name" value="Thioredoxin-like_sf"/>
</dbReference>
<feature type="chain" id="PRO_5045328886" evidence="3">
    <location>
        <begin position="20"/>
        <end position="325"/>
    </location>
</feature>
<dbReference type="PROSITE" id="PS51352">
    <property type="entry name" value="THIOREDOXIN_2"/>
    <property type="match status" value="1"/>
</dbReference>
<comment type="caution">
    <text evidence="5">The sequence shown here is derived from an EMBL/GenBank/DDBJ whole genome shotgun (WGS) entry which is preliminary data.</text>
</comment>
<dbReference type="InterPro" id="IPR042230">
    <property type="entry name" value="CusF_sf"/>
</dbReference>
<organism evidence="5 6">
    <name type="scientific">Paludisphaera mucosa</name>
    <dbReference type="NCBI Taxonomy" id="3030827"/>
    <lineage>
        <taxon>Bacteria</taxon>
        <taxon>Pseudomonadati</taxon>
        <taxon>Planctomycetota</taxon>
        <taxon>Planctomycetia</taxon>
        <taxon>Isosphaerales</taxon>
        <taxon>Isosphaeraceae</taxon>
        <taxon>Paludisphaera</taxon>
    </lineage>
</organism>
<dbReference type="CDD" id="cd02968">
    <property type="entry name" value="SCO"/>
    <property type="match status" value="1"/>
</dbReference>
<sequence length="325" mass="35197">MTWHLAFAGLRLATLAVAAALVACSRPVADPAAPPTKDGLQSKKAESVEVKDYPLKGEVRKVDVQARELQIRHEEIAGFMPAMTMPFKMPEGTDFADFQAGDVVEGKLRVQSRDGLTIDYQLLDLEVVKPAIGSPLVLELTKGLPRLVAQPRRLQPGDEVPDFAMIDQDGGARKLSDLRGYVVVLTFIYTRCPLPEFCPTMDRKFSELSRSVAATASRAAKVRLVSLSFDPDHDTPEVLRKHAAIRGAKPPVWTYAAASHEDLAKIAPPLGLVFGPVKGEIVHNLCTAVIGPDGRLARLEVGTRANAWAASDLLKTIAGLIPDAR</sequence>
<dbReference type="InterPro" id="IPR013766">
    <property type="entry name" value="Thioredoxin_domain"/>
</dbReference>
<dbReference type="InterPro" id="IPR003782">
    <property type="entry name" value="SCO1/SenC"/>
</dbReference>
<reference evidence="5 6" key="1">
    <citation type="submission" date="2023-03" db="EMBL/GenBank/DDBJ databases">
        <title>Paludisphaera mucosa sp. nov. a novel planctomycete from northern fen.</title>
        <authorList>
            <person name="Ivanova A."/>
        </authorList>
    </citation>
    <scope>NUCLEOTIDE SEQUENCE [LARGE SCALE GENOMIC DNA]</scope>
    <source>
        <strain evidence="5 6">Pla2</strain>
    </source>
</reference>
<feature type="signal peptide" evidence="3">
    <location>
        <begin position="1"/>
        <end position="19"/>
    </location>
</feature>
<feature type="domain" description="Thioredoxin" evidence="4">
    <location>
        <begin position="154"/>
        <end position="322"/>
    </location>
</feature>
<comment type="similarity">
    <text evidence="1">Belongs to the SCO1/2 family.</text>
</comment>
<dbReference type="SUPFAM" id="SSF52833">
    <property type="entry name" value="Thioredoxin-like"/>
    <property type="match status" value="1"/>
</dbReference>
<protein>
    <submittedName>
        <fullName evidence="5">SCO family protein</fullName>
    </submittedName>
</protein>
<evidence type="ECO:0000256" key="3">
    <source>
        <dbReference type="SAM" id="SignalP"/>
    </source>
</evidence>
<dbReference type="Pfam" id="PF11604">
    <property type="entry name" value="CusF_Ec"/>
    <property type="match status" value="1"/>
</dbReference>
<evidence type="ECO:0000313" key="5">
    <source>
        <dbReference type="EMBL" id="MDG3003807.1"/>
    </source>
</evidence>
<dbReference type="Gene3D" id="2.40.50.320">
    <property type="entry name" value="Copper binding periplasmic protein CusF"/>
    <property type="match status" value="1"/>
</dbReference>
<evidence type="ECO:0000256" key="2">
    <source>
        <dbReference type="ARBA" id="ARBA00023008"/>
    </source>
</evidence>
<dbReference type="RefSeq" id="WP_277860155.1">
    <property type="nucleotide sequence ID" value="NZ_JARRAG010000001.1"/>
</dbReference>